<dbReference type="PANTHER" id="PTHR33365">
    <property type="entry name" value="YALI0B05434P"/>
    <property type="match status" value="1"/>
</dbReference>
<gene>
    <name evidence="3" type="ORF">K505DRAFT_219722</name>
</gene>
<name>A0A6A6XRG0_9PLEO</name>
<feature type="non-terminal residue" evidence="3">
    <location>
        <position position="1"/>
    </location>
</feature>
<evidence type="ECO:0000256" key="2">
    <source>
        <dbReference type="ARBA" id="ARBA00035112"/>
    </source>
</evidence>
<sequence length="185" mass="21264">PTDQECFARLSVRSPATEALELYDTDFTNGFRDQSPYGGPPTPEVEERWDKLWNVGGISISEDNLLSLNRTTDKYVHFSEEKGGGYAAVIEVYHHLHCLNLLRMYTWLDHYETPPIGLDVSISERHVHLDHCIETLRLALTCRPDVTPLLVLEDPNEQHIGAKADFYSHHKCVRFDKLSQWVDDN</sequence>
<dbReference type="GO" id="GO:0043386">
    <property type="term" value="P:mycotoxin biosynthetic process"/>
    <property type="evidence" value="ECO:0007669"/>
    <property type="project" value="InterPro"/>
</dbReference>
<dbReference type="Pfam" id="PF11807">
    <property type="entry name" value="UstYa"/>
    <property type="match status" value="1"/>
</dbReference>
<reference evidence="3" key="1">
    <citation type="journal article" date="2020" name="Stud. Mycol.">
        <title>101 Dothideomycetes genomes: a test case for predicting lifestyles and emergence of pathogens.</title>
        <authorList>
            <person name="Haridas S."/>
            <person name="Albert R."/>
            <person name="Binder M."/>
            <person name="Bloem J."/>
            <person name="Labutti K."/>
            <person name="Salamov A."/>
            <person name="Andreopoulos B."/>
            <person name="Baker S."/>
            <person name="Barry K."/>
            <person name="Bills G."/>
            <person name="Bluhm B."/>
            <person name="Cannon C."/>
            <person name="Castanera R."/>
            <person name="Culley D."/>
            <person name="Daum C."/>
            <person name="Ezra D."/>
            <person name="Gonzalez J."/>
            <person name="Henrissat B."/>
            <person name="Kuo A."/>
            <person name="Liang C."/>
            <person name="Lipzen A."/>
            <person name="Lutzoni F."/>
            <person name="Magnuson J."/>
            <person name="Mondo S."/>
            <person name="Nolan M."/>
            <person name="Ohm R."/>
            <person name="Pangilinan J."/>
            <person name="Park H.-J."/>
            <person name="Ramirez L."/>
            <person name="Alfaro M."/>
            <person name="Sun H."/>
            <person name="Tritt A."/>
            <person name="Yoshinaga Y."/>
            <person name="Zwiers L.-H."/>
            <person name="Turgeon B."/>
            <person name="Goodwin S."/>
            <person name="Spatafora J."/>
            <person name="Crous P."/>
            <person name="Grigoriev I."/>
        </authorList>
    </citation>
    <scope>NUCLEOTIDE SEQUENCE</scope>
    <source>
        <strain evidence="3">CBS 109.77</strain>
    </source>
</reference>
<feature type="non-terminal residue" evidence="3">
    <location>
        <position position="185"/>
    </location>
</feature>
<comment type="pathway">
    <text evidence="1">Mycotoxin biosynthesis.</text>
</comment>
<comment type="similarity">
    <text evidence="2">Belongs to the ustYa family.</text>
</comment>
<dbReference type="OrthoDB" id="3687641at2759"/>
<keyword evidence="4" id="KW-1185">Reference proteome</keyword>
<dbReference type="PANTHER" id="PTHR33365:SF4">
    <property type="entry name" value="CYCLOCHLOROTINE BIOSYNTHESIS PROTEIN O"/>
    <property type="match status" value="1"/>
</dbReference>
<organism evidence="3 4">
    <name type="scientific">Melanomma pulvis-pyrius CBS 109.77</name>
    <dbReference type="NCBI Taxonomy" id="1314802"/>
    <lineage>
        <taxon>Eukaryota</taxon>
        <taxon>Fungi</taxon>
        <taxon>Dikarya</taxon>
        <taxon>Ascomycota</taxon>
        <taxon>Pezizomycotina</taxon>
        <taxon>Dothideomycetes</taxon>
        <taxon>Pleosporomycetidae</taxon>
        <taxon>Pleosporales</taxon>
        <taxon>Melanommataceae</taxon>
        <taxon>Melanomma</taxon>
    </lineage>
</organism>
<proteinExistence type="inferred from homology"/>
<accession>A0A6A6XRG0</accession>
<evidence type="ECO:0000313" key="4">
    <source>
        <dbReference type="Proteomes" id="UP000799757"/>
    </source>
</evidence>
<evidence type="ECO:0000256" key="1">
    <source>
        <dbReference type="ARBA" id="ARBA00004685"/>
    </source>
</evidence>
<dbReference type="Proteomes" id="UP000799757">
    <property type="component" value="Unassembled WGS sequence"/>
</dbReference>
<dbReference type="EMBL" id="MU001790">
    <property type="protein sequence ID" value="KAF2798137.1"/>
    <property type="molecule type" value="Genomic_DNA"/>
</dbReference>
<evidence type="ECO:0008006" key="5">
    <source>
        <dbReference type="Google" id="ProtNLM"/>
    </source>
</evidence>
<dbReference type="AlphaFoldDB" id="A0A6A6XRG0"/>
<protein>
    <recommendedName>
        <fullName evidence="5">Cyclochlorotine biosynthesis protein O</fullName>
    </recommendedName>
</protein>
<dbReference type="InterPro" id="IPR021765">
    <property type="entry name" value="UstYa-like"/>
</dbReference>
<evidence type="ECO:0000313" key="3">
    <source>
        <dbReference type="EMBL" id="KAF2798137.1"/>
    </source>
</evidence>